<name>A0A0K6FYR1_9AGAM</name>
<dbReference type="AlphaFoldDB" id="A0A0K6FYR1"/>
<evidence type="ECO:0000313" key="2">
    <source>
        <dbReference type="Proteomes" id="UP000044841"/>
    </source>
</evidence>
<protein>
    <submittedName>
        <fullName evidence="1">Uncharacterized protein</fullName>
    </submittedName>
</protein>
<dbReference type="EMBL" id="CYGV01001234">
    <property type="protein sequence ID" value="CUA71390.1"/>
    <property type="molecule type" value="Genomic_DNA"/>
</dbReference>
<dbReference type="Proteomes" id="UP000044841">
    <property type="component" value="Unassembled WGS sequence"/>
</dbReference>
<proteinExistence type="predicted"/>
<gene>
    <name evidence="1" type="ORF">RSOLAG22IIIB_04605</name>
</gene>
<reference evidence="1 2" key="1">
    <citation type="submission" date="2015-07" db="EMBL/GenBank/DDBJ databases">
        <authorList>
            <person name="Noorani M."/>
        </authorList>
    </citation>
    <scope>NUCLEOTIDE SEQUENCE [LARGE SCALE GENOMIC DNA]</scope>
    <source>
        <strain evidence="1">BBA 69670</strain>
    </source>
</reference>
<organism evidence="1 2">
    <name type="scientific">Rhizoctonia solani</name>
    <dbReference type="NCBI Taxonomy" id="456999"/>
    <lineage>
        <taxon>Eukaryota</taxon>
        <taxon>Fungi</taxon>
        <taxon>Dikarya</taxon>
        <taxon>Basidiomycota</taxon>
        <taxon>Agaricomycotina</taxon>
        <taxon>Agaricomycetes</taxon>
        <taxon>Cantharellales</taxon>
        <taxon>Ceratobasidiaceae</taxon>
        <taxon>Rhizoctonia</taxon>
    </lineage>
</organism>
<keyword evidence="2" id="KW-1185">Reference proteome</keyword>
<sequence>MNSSSTYTYNTTFTPMNHTNTNTMIKSMRKALARLNKATTKEVGGPSAPTSKCGWLGPFSTQCGSKTVKGQKPVGDCIWW</sequence>
<accession>A0A0K6FYR1</accession>
<evidence type="ECO:0000313" key="1">
    <source>
        <dbReference type="EMBL" id="CUA71390.1"/>
    </source>
</evidence>